<dbReference type="RefSeq" id="WP_138172956.1">
    <property type="nucleotide sequence ID" value="NZ_BAAAGL010000035.1"/>
</dbReference>
<dbReference type="EMBL" id="CP034412">
    <property type="protein sequence ID" value="QCY46753.1"/>
    <property type="molecule type" value="Genomic_DNA"/>
</dbReference>
<evidence type="ECO:0000313" key="1">
    <source>
        <dbReference type="EMBL" id="QCY46753.1"/>
    </source>
</evidence>
<name>A0A5B7WUM3_9MICC</name>
<evidence type="ECO:0000313" key="2">
    <source>
        <dbReference type="Proteomes" id="UP000307000"/>
    </source>
</evidence>
<accession>A0A5B7WUM3</accession>
<dbReference type="KEGG" id="gcr:GcLGCM259_1006"/>
<protein>
    <submittedName>
        <fullName evidence="1">Uncharacterized protein</fullName>
    </submittedName>
</protein>
<dbReference type="Proteomes" id="UP000307000">
    <property type="component" value="Chromosome"/>
</dbReference>
<gene>
    <name evidence="1" type="ORF">GcLGCM259_1006</name>
</gene>
<proteinExistence type="predicted"/>
<organism evidence="1 2">
    <name type="scientific">Glutamicibacter creatinolyticus</name>
    <dbReference type="NCBI Taxonomy" id="162496"/>
    <lineage>
        <taxon>Bacteria</taxon>
        <taxon>Bacillati</taxon>
        <taxon>Actinomycetota</taxon>
        <taxon>Actinomycetes</taxon>
        <taxon>Micrococcales</taxon>
        <taxon>Micrococcaceae</taxon>
        <taxon>Glutamicibacter</taxon>
    </lineage>
</organism>
<reference evidence="1 2" key="1">
    <citation type="submission" date="2018-12" db="EMBL/GenBank/DDBJ databases">
        <title>Complete Genome Sequence of Glutamicibacter creatinolyticus strain LGCM259,isolated from an abscess of a 12-year-old mare in Italy.</title>
        <authorList>
            <person name="Santos R.G."/>
            <person name="Silva A.L."/>
            <person name="Seyffert N."/>
            <person name="Castro T.L.P."/>
            <person name="Attili A.R."/>
            <person name="Rifici C."/>
            <person name="Mazzullo G."/>
            <person name="Brenig B."/>
            <person name="Venanzi F."/>
            <person name="Azevedo V."/>
        </authorList>
    </citation>
    <scope>NUCLEOTIDE SEQUENCE [LARGE SCALE GENOMIC DNA]</scope>
    <source>
        <strain evidence="1 2">LGCM 259</strain>
    </source>
</reference>
<keyword evidence="2" id="KW-1185">Reference proteome</keyword>
<sequence>MKKAGGSVLLMLLFLGIAIIGAGALAIGGVEVIQRAAGAHSTEAPSDPVPATGPAEGALVESTAPAMTSAQRGRWAEEKIRQWLGNYGVTEVSQLNAPYRQVQAWFAPEEGHLELLVSSQEAEDREQLKKIATEVLQSVRQVDASLHQVTVSTSDGSQSYTAER</sequence>
<dbReference type="AlphaFoldDB" id="A0A5B7WUM3"/>